<feature type="domain" description="Acyltransferase 3" evidence="2">
    <location>
        <begin position="176"/>
        <end position="337"/>
    </location>
</feature>
<evidence type="ECO:0000313" key="4">
    <source>
        <dbReference type="Proteomes" id="UP000887013"/>
    </source>
</evidence>
<dbReference type="PANTHER" id="PTHR11161">
    <property type="entry name" value="O-ACYLTRANSFERASE"/>
    <property type="match status" value="1"/>
</dbReference>
<evidence type="ECO:0000256" key="1">
    <source>
        <dbReference type="SAM" id="Phobius"/>
    </source>
</evidence>
<keyword evidence="1" id="KW-0472">Membrane</keyword>
<reference evidence="3" key="1">
    <citation type="submission" date="2020-08" db="EMBL/GenBank/DDBJ databases">
        <title>Multicomponent nature underlies the extraordinary mechanical properties of spider dragline silk.</title>
        <authorList>
            <person name="Kono N."/>
            <person name="Nakamura H."/>
            <person name="Mori M."/>
            <person name="Yoshida Y."/>
            <person name="Ohtoshi R."/>
            <person name="Malay A.D."/>
            <person name="Moran D.A.P."/>
            <person name="Tomita M."/>
            <person name="Numata K."/>
            <person name="Arakawa K."/>
        </authorList>
    </citation>
    <scope>NUCLEOTIDE SEQUENCE</scope>
</reference>
<dbReference type="InterPro" id="IPR002656">
    <property type="entry name" value="Acyl_transf_3_dom"/>
</dbReference>
<organism evidence="3 4">
    <name type="scientific">Nephila pilipes</name>
    <name type="common">Giant wood spider</name>
    <name type="synonym">Nephila maculata</name>
    <dbReference type="NCBI Taxonomy" id="299642"/>
    <lineage>
        <taxon>Eukaryota</taxon>
        <taxon>Metazoa</taxon>
        <taxon>Ecdysozoa</taxon>
        <taxon>Arthropoda</taxon>
        <taxon>Chelicerata</taxon>
        <taxon>Arachnida</taxon>
        <taxon>Araneae</taxon>
        <taxon>Araneomorphae</taxon>
        <taxon>Entelegynae</taxon>
        <taxon>Araneoidea</taxon>
        <taxon>Nephilidae</taxon>
        <taxon>Nephila</taxon>
    </lineage>
</organism>
<protein>
    <submittedName>
        <fullName evidence="3">Nose resistant to fluoxetine protein 6</fullName>
    </submittedName>
</protein>
<keyword evidence="4" id="KW-1185">Reference proteome</keyword>
<gene>
    <name evidence="3" type="primary">nrf-6_8</name>
    <name evidence="3" type="ORF">NPIL_374961</name>
</gene>
<keyword evidence="1" id="KW-0812">Transmembrane</keyword>
<dbReference type="PANTHER" id="PTHR11161:SF0">
    <property type="entry name" value="O-ACYLTRANSFERASE LIKE PROTEIN"/>
    <property type="match status" value="1"/>
</dbReference>
<evidence type="ECO:0000259" key="2">
    <source>
        <dbReference type="Pfam" id="PF01757"/>
    </source>
</evidence>
<dbReference type="OrthoDB" id="6432284at2759"/>
<sequence length="342" mass="39985">MLSKLSFGIFSFEPVDSQTYHSFETFFIMNSCQRFSNKTLPWRGTKFETIFSAESLLKRLANAPTLEHQQRPKDLTTEATFMIFLFFIFVGLSAIGTSITVFEYFQRDRTKRKSSTNGNIPKKVVSSERKKTLKVSSDEANYMRFKSYLKCFCLLTNGRKLLSTASMENHFECIYGIRFLSILCVILGHVTQSYSITARYNEEMKMYFTTWLAQIVGNIYFVVDVFFVLSGFLNTYSILQDYHRSNGNISWINFYVIRFLRLTPGYMMILGLQATLFTHTGSGPLWPTFDTDPSCRENWWMNLLYINNFQSVYEQCMAWTWYIAADMQLFLLSPLFIIPLIR</sequence>
<evidence type="ECO:0000313" key="3">
    <source>
        <dbReference type="EMBL" id="GFS92345.1"/>
    </source>
</evidence>
<dbReference type="InterPro" id="IPR052728">
    <property type="entry name" value="O2_lipid_transport_reg"/>
</dbReference>
<feature type="transmembrane region" description="Helical" evidence="1">
    <location>
        <begin position="254"/>
        <end position="277"/>
    </location>
</feature>
<accession>A0A8X6N3M3</accession>
<feature type="transmembrane region" description="Helical" evidence="1">
    <location>
        <begin position="173"/>
        <end position="191"/>
    </location>
</feature>
<dbReference type="AlphaFoldDB" id="A0A8X6N3M3"/>
<feature type="transmembrane region" description="Helical" evidence="1">
    <location>
        <begin position="319"/>
        <end position="341"/>
    </location>
</feature>
<dbReference type="Proteomes" id="UP000887013">
    <property type="component" value="Unassembled WGS sequence"/>
</dbReference>
<dbReference type="Pfam" id="PF01757">
    <property type="entry name" value="Acyl_transf_3"/>
    <property type="match status" value="1"/>
</dbReference>
<comment type="caution">
    <text evidence="3">The sequence shown here is derived from an EMBL/GenBank/DDBJ whole genome shotgun (WGS) entry which is preliminary data.</text>
</comment>
<feature type="transmembrane region" description="Helical" evidence="1">
    <location>
        <begin position="81"/>
        <end position="105"/>
    </location>
</feature>
<proteinExistence type="predicted"/>
<name>A0A8X6N3M3_NEPPI</name>
<dbReference type="GO" id="GO:0016747">
    <property type="term" value="F:acyltransferase activity, transferring groups other than amino-acyl groups"/>
    <property type="evidence" value="ECO:0007669"/>
    <property type="project" value="InterPro"/>
</dbReference>
<dbReference type="EMBL" id="BMAW01099898">
    <property type="protein sequence ID" value="GFS92345.1"/>
    <property type="molecule type" value="Genomic_DNA"/>
</dbReference>
<keyword evidence="1" id="KW-1133">Transmembrane helix</keyword>
<feature type="transmembrane region" description="Helical" evidence="1">
    <location>
        <begin position="211"/>
        <end position="233"/>
    </location>
</feature>